<keyword evidence="4" id="KW-0560">Oxidoreductase</keyword>
<dbReference type="PANTHER" id="PTHR11811">
    <property type="entry name" value="6-PHOSPHOGLUCONATE DEHYDROGENASE"/>
    <property type="match status" value="1"/>
</dbReference>
<dbReference type="Proteomes" id="UP000001949">
    <property type="component" value="Unassembled WGS sequence"/>
</dbReference>
<reference evidence="8 9" key="1">
    <citation type="journal article" date="2005" name="Science">
        <title>Genome sequence of Theileria parva, a bovine pathogen that transforms lymphocytes.</title>
        <authorList>
            <person name="Gardner M.J."/>
            <person name="Bishop R."/>
            <person name="Shah T."/>
            <person name="de Villiers E.P."/>
            <person name="Carlton J.M."/>
            <person name="Hall N."/>
            <person name="Ren Q."/>
            <person name="Paulsen I.T."/>
            <person name="Pain A."/>
            <person name="Berriman M."/>
            <person name="Wilson R.J.M."/>
            <person name="Sato S."/>
            <person name="Ralph S.A."/>
            <person name="Mann D.J."/>
            <person name="Xiong Z."/>
            <person name="Shallom S.J."/>
            <person name="Weidman J."/>
            <person name="Jiang L."/>
            <person name="Lynn J."/>
            <person name="Weaver B."/>
            <person name="Shoaibi A."/>
            <person name="Domingo A.R."/>
            <person name="Wasawo D."/>
            <person name="Crabtree J."/>
            <person name="Wortman J.R."/>
            <person name="Haas B."/>
            <person name="Angiuoli S.V."/>
            <person name="Creasy T.H."/>
            <person name="Lu C."/>
            <person name="Suh B."/>
            <person name="Silva J.C."/>
            <person name="Utterback T.R."/>
            <person name="Feldblyum T.V."/>
            <person name="Pertea M."/>
            <person name="Allen J."/>
            <person name="Nierman W.C."/>
            <person name="Taracha E.L.N."/>
            <person name="Salzberg S.L."/>
            <person name="White O.R."/>
            <person name="Fitzhugh H.A."/>
            <person name="Morzaria S."/>
            <person name="Venter J.C."/>
            <person name="Fraser C.M."/>
            <person name="Nene V."/>
        </authorList>
    </citation>
    <scope>NUCLEOTIDE SEQUENCE [LARGE SCALE GENOMIC DNA]</scope>
    <source>
        <strain evidence="8 9">Muguga</strain>
    </source>
</reference>
<dbReference type="InterPro" id="IPR008927">
    <property type="entry name" value="6-PGluconate_DH-like_C_sf"/>
</dbReference>
<keyword evidence="6" id="KW-0570">Pentose shunt</keyword>
<dbReference type="Gene3D" id="1.10.1040.10">
    <property type="entry name" value="N-(1-d-carboxylethyl)-l-norvaline Dehydrogenase, domain 2"/>
    <property type="match status" value="2"/>
</dbReference>
<keyword evidence="9" id="KW-1185">Reference proteome</keyword>
<dbReference type="Pfam" id="PF03446">
    <property type="entry name" value="NAD_binding_2"/>
    <property type="match status" value="1"/>
</dbReference>
<keyword evidence="5" id="KW-0311">Gluconate utilization</keyword>
<evidence type="ECO:0000313" key="9">
    <source>
        <dbReference type="Proteomes" id="UP000001949"/>
    </source>
</evidence>
<evidence type="ECO:0000256" key="6">
    <source>
        <dbReference type="ARBA" id="ARBA00023126"/>
    </source>
</evidence>
<dbReference type="eggNOG" id="KOG2653">
    <property type="taxonomic scope" value="Eukaryota"/>
</dbReference>
<evidence type="ECO:0000256" key="5">
    <source>
        <dbReference type="ARBA" id="ARBA00023064"/>
    </source>
</evidence>
<dbReference type="EMBL" id="AAGK01000001">
    <property type="protein sequence ID" value="EAN33437.1"/>
    <property type="molecule type" value="Genomic_DNA"/>
</dbReference>
<dbReference type="OMA" id="SHGIDKK"/>
<dbReference type="Gene3D" id="3.40.50.720">
    <property type="entry name" value="NAD(P)-binding Rossmann-like Domain"/>
    <property type="match status" value="1"/>
</dbReference>
<dbReference type="Pfam" id="PF00393">
    <property type="entry name" value="6PGD"/>
    <property type="match status" value="2"/>
</dbReference>
<dbReference type="SUPFAM" id="SSF48179">
    <property type="entry name" value="6-phosphogluconate dehydrogenase C-terminal domain-like"/>
    <property type="match status" value="1"/>
</dbReference>
<evidence type="ECO:0000259" key="7">
    <source>
        <dbReference type="SMART" id="SM01350"/>
    </source>
</evidence>
<name>Q4N9C1_THEPA</name>
<evidence type="ECO:0000256" key="2">
    <source>
        <dbReference type="ARBA" id="ARBA00008419"/>
    </source>
</evidence>
<organism evidence="8 9">
    <name type="scientific">Theileria parva</name>
    <name type="common">East coast fever infection agent</name>
    <dbReference type="NCBI Taxonomy" id="5875"/>
    <lineage>
        <taxon>Eukaryota</taxon>
        <taxon>Sar</taxon>
        <taxon>Alveolata</taxon>
        <taxon>Apicomplexa</taxon>
        <taxon>Aconoidasida</taxon>
        <taxon>Piroplasmida</taxon>
        <taxon>Theileriidae</taxon>
        <taxon>Theileria</taxon>
    </lineage>
</organism>
<feature type="domain" description="6-phosphogluconate dehydrogenase C-terminal" evidence="7">
    <location>
        <begin position="206"/>
        <end position="413"/>
    </location>
</feature>
<protein>
    <recommendedName>
        <fullName evidence="3">phosphogluconate dehydrogenase (NADP(+)-dependent, decarboxylating)</fullName>
        <ecNumber evidence="3">1.1.1.44</ecNumber>
    </recommendedName>
</protein>
<comment type="pathway">
    <text evidence="1">Carbohydrate degradation; pentose phosphate pathway; D-ribulose 5-phosphate from D-glucose 6-phosphate (oxidative stage): step 3/3.</text>
</comment>
<comment type="caution">
    <text evidence="8">The sequence shown here is derived from an EMBL/GenBank/DDBJ whole genome shotgun (WGS) entry which is preliminary data.</text>
</comment>
<dbReference type="InterPro" id="IPR006183">
    <property type="entry name" value="Pgluconate_DH"/>
</dbReference>
<accession>Q4N9C1</accession>
<dbReference type="InterPro" id="IPR036291">
    <property type="entry name" value="NAD(P)-bd_dom_sf"/>
</dbReference>
<dbReference type="GO" id="GO:0006098">
    <property type="term" value="P:pentose-phosphate shunt"/>
    <property type="evidence" value="ECO:0007669"/>
    <property type="project" value="UniProtKB-UniPathway"/>
</dbReference>
<dbReference type="GO" id="GO:0019521">
    <property type="term" value="P:D-gluconate metabolic process"/>
    <property type="evidence" value="ECO:0007669"/>
    <property type="project" value="UniProtKB-KW"/>
</dbReference>
<dbReference type="GO" id="GO:0004616">
    <property type="term" value="F:phosphogluconate dehydrogenase (decarboxylating) activity"/>
    <property type="evidence" value="ECO:0007669"/>
    <property type="project" value="UniProtKB-EC"/>
</dbReference>
<dbReference type="FunCoup" id="Q4N9C1">
    <property type="interactions" value="257"/>
</dbReference>
<dbReference type="UniPathway" id="UPA00115">
    <property type="reaction ID" value="UER00410"/>
</dbReference>
<dbReference type="KEGG" id="tpv:TP01_0193"/>
<dbReference type="SMART" id="SM01350">
    <property type="entry name" value="6PGD"/>
    <property type="match status" value="1"/>
</dbReference>
<evidence type="ECO:0000256" key="3">
    <source>
        <dbReference type="ARBA" id="ARBA00013011"/>
    </source>
</evidence>
<dbReference type="InParanoid" id="Q4N9C1"/>
<dbReference type="InterPro" id="IPR013328">
    <property type="entry name" value="6PGD_dom2"/>
</dbReference>
<evidence type="ECO:0000256" key="1">
    <source>
        <dbReference type="ARBA" id="ARBA00004874"/>
    </source>
</evidence>
<dbReference type="InterPro" id="IPR006114">
    <property type="entry name" value="6PGDH_C"/>
</dbReference>
<dbReference type="PRINTS" id="PR00076">
    <property type="entry name" value="6PGDHDRGNASE"/>
</dbReference>
<dbReference type="VEuPathDB" id="PiroplasmaDB:TpMuguga_01g00193"/>
<dbReference type="EC" id="1.1.1.44" evidence="3"/>
<sequence length="416" mass="47617">MEDSNLSEFGIVGLGVMASAYARNLYSRGFRVSVWTRSRKEIDNFNEKLNQQPKSSGLVPDSINLTNVKCYMDLDEFVSSLKTPKMILMLITAGEAVDSVLDKLILLLDKHDMVIDGGNEWYKNTERRILRCKQSGIRYSGMGISGGERGALTHPCLMFGGNLEDYNELKRILSQVDTVSLIFIEFLGFLRWTWLLRPLRKNGPQRHGIRPNAIFNAWHSENYSYLLQITQMILQVKEGNEHLLDKILPCVSSNGTGKWTVQDAFDRAVPVPSIAISVDMRCFSNLSQHSNIPNTNNVGERVEKYKIENAIISCDLLNEISKSFKETDRMLPFHSKFNGILKDSMKTWKDVVKRCLENDIPVPGIATSLQYIQILFNKHVIEGYNLIQAQRDCFGSHTFRRVDMLGNHHYNWWNNE</sequence>
<evidence type="ECO:0000313" key="8">
    <source>
        <dbReference type="EMBL" id="EAN33437.1"/>
    </source>
</evidence>
<dbReference type="AlphaFoldDB" id="Q4N9C1"/>
<dbReference type="Gene3D" id="1.20.5.320">
    <property type="entry name" value="6-Phosphogluconate Dehydrogenase, domain 3"/>
    <property type="match status" value="1"/>
</dbReference>
<dbReference type="InterPro" id="IPR006115">
    <property type="entry name" value="6PGDH_NADP-bd"/>
</dbReference>
<proteinExistence type="inferred from homology"/>
<evidence type="ECO:0000256" key="4">
    <source>
        <dbReference type="ARBA" id="ARBA00023002"/>
    </source>
</evidence>
<dbReference type="SUPFAM" id="SSF51735">
    <property type="entry name" value="NAD(P)-binding Rossmann-fold domains"/>
    <property type="match status" value="1"/>
</dbReference>
<gene>
    <name evidence="8" type="ordered locus">TP01_0193</name>
</gene>
<dbReference type="GO" id="GO:0050661">
    <property type="term" value="F:NADP binding"/>
    <property type="evidence" value="ECO:0007669"/>
    <property type="project" value="InterPro"/>
</dbReference>
<comment type="similarity">
    <text evidence="2">Belongs to the 6-phosphogluconate dehydrogenase family.</text>
</comment>
<dbReference type="STRING" id="5875.Q4N9C1"/>